<sequence>MFNSSRFSVNLAAFFWLLSSPALSTPTGGVGGGVALAAGYTIVSKPIQSGTEIAINGKHLPVNWLEWQDSRIPDRLAIGISDLGLMHSMGVELLDTDNHQQQPISWFAFSHNVPTQYQSGYRYLEISELAARENWQIQIQGNRLEIVTPPSTIESVQADFIADNLCVPVAGACRGGCNISHGKNQPTPHTRPSDPVLSGADFGIPPYTVALASLGETTGDRTDGRVQELSDLPTTTLVNPPGRNSENFCRRFVVRLNNPANWQTPSIIGRSISPQNLDISDLPPPLQELLKPPSPQPEPEPEPTEETNLEDEGDRQPLPTPPRELPPLVWWSIPLEATSPHLSNSSGSRQLPGSVILPGNNIESLTPSESSSDLWTNLMGLWVDSQNQQTRLIFSTPTGWQPVVTSSAVLPEINIEIRPDFWRDRNIVWAEGLRWQQKYVDINTHQRSSALPPLASSTGSEAALFPVVWLEIDLNNPGISLQPILSREGSRSGVSPLVNIASRTRAAAAINGGFFNRNNQYPLGVIRHQNRWLSGPILNRGAIAWTDQNQFFIDRLELSQTLLTDLGEPIPLGRLNSAFIQRGLSRYTSDWGNTYSPFTPREIAITVQGETLISHQVLDSINFSAVPIPDDGHLLILRNEPEIALALGLDQTQCIGLVCPPSTQTEHQPRPVQLVYETNPPDFTEYPHILGAGPLLLRRNEVVLDAIAENFSDAFNTQRAIRSAVGLKTNTGGRSPSDSPGVSLLFVVVHPRLAGPGPSLAELSLIMKQLGATDALNLDGGSSTGLYLGGYLLDRPPQTAAPIHNALGVFLSP</sequence>
<feature type="compositionally biased region" description="Polar residues" evidence="1">
    <location>
        <begin position="232"/>
        <end position="244"/>
    </location>
</feature>
<evidence type="ECO:0000313" key="4">
    <source>
        <dbReference type="EMBL" id="GCE92770.1"/>
    </source>
</evidence>
<dbReference type="Pfam" id="PF09992">
    <property type="entry name" value="NAGPA"/>
    <property type="match status" value="1"/>
</dbReference>
<dbReference type="Proteomes" id="UP000326169">
    <property type="component" value="Unassembled WGS sequence"/>
</dbReference>
<name>A0A5M3T4G3_LIMPL</name>
<evidence type="ECO:0000259" key="3">
    <source>
        <dbReference type="Pfam" id="PF09992"/>
    </source>
</evidence>
<feature type="compositionally biased region" description="Pro residues" evidence="1">
    <location>
        <begin position="282"/>
        <end position="298"/>
    </location>
</feature>
<evidence type="ECO:0000256" key="1">
    <source>
        <dbReference type="SAM" id="MobiDB-lite"/>
    </source>
</evidence>
<keyword evidence="2" id="KW-0732">Signal</keyword>
<dbReference type="GeneID" id="301681732"/>
<keyword evidence="5" id="KW-1185">Reference proteome</keyword>
<feature type="domain" description="Phosphodiester glycosidase" evidence="3">
    <location>
        <begin position="673"/>
        <end position="810"/>
    </location>
</feature>
<evidence type="ECO:0000256" key="2">
    <source>
        <dbReference type="SAM" id="SignalP"/>
    </source>
</evidence>
<dbReference type="EMBL" id="BIMW01000037">
    <property type="protein sequence ID" value="GCE92770.1"/>
    <property type="molecule type" value="Genomic_DNA"/>
</dbReference>
<feature type="compositionally biased region" description="Acidic residues" evidence="1">
    <location>
        <begin position="299"/>
        <end position="313"/>
    </location>
</feature>
<organism evidence="4 5">
    <name type="scientific">Limnospira platensis NIES-46</name>
    <dbReference type="NCBI Taxonomy" id="1236695"/>
    <lineage>
        <taxon>Bacteria</taxon>
        <taxon>Bacillati</taxon>
        <taxon>Cyanobacteriota</taxon>
        <taxon>Cyanophyceae</taxon>
        <taxon>Oscillatoriophycideae</taxon>
        <taxon>Oscillatoriales</taxon>
        <taxon>Sirenicapillariaceae</taxon>
        <taxon>Limnospira</taxon>
    </lineage>
</organism>
<feature type="chain" id="PRO_5045591964" description="Phosphodiester glycosidase domain-containing protein" evidence="2">
    <location>
        <begin position="25"/>
        <end position="813"/>
    </location>
</feature>
<feature type="compositionally biased region" description="Polar residues" evidence="1">
    <location>
        <begin position="263"/>
        <end position="278"/>
    </location>
</feature>
<dbReference type="PANTHER" id="PTHR40446">
    <property type="entry name" value="N-ACETYLGLUCOSAMINE-1-PHOSPHODIESTER ALPHA-N-ACETYLGLUCOSAMINIDASE"/>
    <property type="match status" value="1"/>
</dbReference>
<feature type="signal peptide" evidence="2">
    <location>
        <begin position="1"/>
        <end position="24"/>
    </location>
</feature>
<evidence type="ECO:0000313" key="5">
    <source>
        <dbReference type="Proteomes" id="UP000326169"/>
    </source>
</evidence>
<accession>A0A5M3T4G3</accession>
<feature type="region of interest" description="Disordered" evidence="1">
    <location>
        <begin position="216"/>
        <end position="244"/>
    </location>
</feature>
<feature type="region of interest" description="Disordered" evidence="1">
    <location>
        <begin position="263"/>
        <end position="323"/>
    </location>
</feature>
<protein>
    <recommendedName>
        <fullName evidence="3">Phosphodiester glycosidase domain-containing protein</fullName>
    </recommendedName>
</protein>
<dbReference type="RefSeq" id="WP_006619089.1">
    <property type="nucleotide sequence ID" value="NZ_BIMW01000037.1"/>
</dbReference>
<feature type="compositionally biased region" description="Basic and acidic residues" evidence="1">
    <location>
        <begin position="218"/>
        <end position="228"/>
    </location>
</feature>
<reference evidence="4 5" key="1">
    <citation type="journal article" date="2019" name="J Genomics">
        <title>The Draft Genome of a Hydrogen-producing Cyanobacterium, Arthrospira platensis NIES-46.</title>
        <authorList>
            <person name="Suzuki S."/>
            <person name="Yamaguchi H."/>
            <person name="Kawachi M."/>
        </authorList>
    </citation>
    <scope>NUCLEOTIDE SEQUENCE [LARGE SCALE GENOMIC DNA]</scope>
    <source>
        <strain evidence="4 5">NIES-46</strain>
    </source>
</reference>
<comment type="caution">
    <text evidence="4">The sequence shown here is derived from an EMBL/GenBank/DDBJ whole genome shotgun (WGS) entry which is preliminary data.</text>
</comment>
<proteinExistence type="predicted"/>
<gene>
    <name evidence="4" type="ORF">NIES46_08110</name>
</gene>
<dbReference type="InterPro" id="IPR018711">
    <property type="entry name" value="NAGPA"/>
</dbReference>
<dbReference type="PANTHER" id="PTHR40446:SF2">
    <property type="entry name" value="N-ACETYLGLUCOSAMINE-1-PHOSPHODIESTER ALPHA-N-ACETYLGLUCOSAMINIDASE"/>
    <property type="match status" value="1"/>
</dbReference>